<dbReference type="SMART" id="SM00533">
    <property type="entry name" value="MUTSd"/>
    <property type="match status" value="1"/>
</dbReference>
<evidence type="ECO:0000256" key="2">
    <source>
        <dbReference type="ARBA" id="ARBA00022840"/>
    </source>
</evidence>
<dbReference type="InterPro" id="IPR027417">
    <property type="entry name" value="P-loop_NTPase"/>
</dbReference>
<dbReference type="GO" id="GO:0030983">
    <property type="term" value="F:mismatched DNA binding"/>
    <property type="evidence" value="ECO:0007669"/>
    <property type="project" value="InterPro"/>
</dbReference>
<keyword evidence="2" id="KW-0067">ATP-binding</keyword>
<dbReference type="Pfam" id="PF00488">
    <property type="entry name" value="MutS_V"/>
    <property type="match status" value="1"/>
</dbReference>
<dbReference type="RefSeq" id="WP_350343574.1">
    <property type="nucleotide sequence ID" value="NZ_CP158367.1"/>
</dbReference>
<evidence type="ECO:0000259" key="5">
    <source>
        <dbReference type="SMART" id="SM00533"/>
    </source>
</evidence>
<feature type="coiled-coil region" evidence="4">
    <location>
        <begin position="155"/>
        <end position="182"/>
    </location>
</feature>
<dbReference type="GO" id="GO:0005524">
    <property type="term" value="F:ATP binding"/>
    <property type="evidence" value="ECO:0007669"/>
    <property type="project" value="UniProtKB-KW"/>
</dbReference>
<evidence type="ECO:0000313" key="7">
    <source>
        <dbReference type="EMBL" id="XBX74825.1"/>
    </source>
</evidence>
<dbReference type="InterPro" id="IPR007696">
    <property type="entry name" value="DNA_mismatch_repair_MutS_core"/>
</dbReference>
<reference evidence="7" key="2">
    <citation type="submission" date="2024-06" db="EMBL/GenBank/DDBJ databases">
        <authorList>
            <person name="Petrova K.O."/>
            <person name="Toshchakov S.V."/>
            <person name="Boltjanskaja Y.V."/>
            <person name="Kevbrin V."/>
        </authorList>
    </citation>
    <scope>NUCLEOTIDE SEQUENCE</scope>
    <source>
        <strain evidence="7">Z-910T</strain>
    </source>
</reference>
<dbReference type="InterPro" id="IPR036187">
    <property type="entry name" value="DNA_mismatch_repair_MutS_sf"/>
</dbReference>
<reference evidence="7" key="1">
    <citation type="journal article" date="2013" name="Extremophiles">
        <title>Proteinivorax tanatarense gen. nov., sp. nov., an anaerobic, haloalkaliphilic, proteolytic bacterium isolated from a decaying algal bloom, and proposal of Proteinivoraceae fam. nov.</title>
        <authorList>
            <person name="Kevbrin V."/>
            <person name="Boltyanskaya Y."/>
            <person name="Zhilina T."/>
            <person name="Kolganova T."/>
            <person name="Lavrentjeva E."/>
            <person name="Kuznetsov B."/>
        </authorList>
    </citation>
    <scope>NUCLEOTIDE SEQUENCE</scope>
    <source>
        <strain evidence="7">Z-910T</strain>
    </source>
</reference>
<dbReference type="SUPFAM" id="SSF48334">
    <property type="entry name" value="DNA repair protein MutS, domain III"/>
    <property type="match status" value="1"/>
</dbReference>
<dbReference type="PANTHER" id="PTHR11361:SF14">
    <property type="entry name" value="DNA MISMATCH REPAIR PROTEIN MUTS, TYPE 2"/>
    <property type="match status" value="1"/>
</dbReference>
<dbReference type="GO" id="GO:0006298">
    <property type="term" value="P:mismatch repair"/>
    <property type="evidence" value="ECO:0007669"/>
    <property type="project" value="InterPro"/>
</dbReference>
<evidence type="ECO:0000256" key="1">
    <source>
        <dbReference type="ARBA" id="ARBA00022741"/>
    </source>
</evidence>
<dbReference type="SMART" id="SM00534">
    <property type="entry name" value="MUTSac"/>
    <property type="match status" value="1"/>
</dbReference>
<dbReference type="InterPro" id="IPR000432">
    <property type="entry name" value="DNA_mismatch_repair_MutS_C"/>
</dbReference>
<keyword evidence="1" id="KW-0547">Nucleotide-binding</keyword>
<feature type="domain" description="DNA mismatch repair proteins mutS family" evidence="6">
    <location>
        <begin position="335"/>
        <end position="536"/>
    </location>
</feature>
<dbReference type="InterPro" id="IPR045076">
    <property type="entry name" value="MutS"/>
</dbReference>
<evidence type="ECO:0000259" key="6">
    <source>
        <dbReference type="SMART" id="SM00534"/>
    </source>
</evidence>
<dbReference type="GO" id="GO:0140664">
    <property type="term" value="F:ATP-dependent DNA damage sensor activity"/>
    <property type="evidence" value="ECO:0007669"/>
    <property type="project" value="InterPro"/>
</dbReference>
<sequence length="549" mass="63098">MEFFSERAFEGIGFEQVWFQLEPYSPYGIRFKKKVTPSVNKKNLQREYKLVEQVMEGQKKDGKVFSYLVDNFYRLKDITGIVNKAQREITLLDEDFFRLKSWLLTVDILEENFRKFYWKRPKNLRLEPLVSLTKILSLDNEGPSFYLSDSYSADLKVLRAEIRKLNASLNNYFNQKKKQLEEKYEIKFNYKDAVSINKFDIELVEKLEKDQQLMYYSESYSEVEFRIRPDETIRKLQNQLLNAKDQLDDEEQKVRKKLTKKVNLFSTSILENCNKLGYLDWLLTKAIYAKKVGGTSPKLTSGEEIELVNGKNPVLEVHLLQQNRKMTPISLKLKKGVTVITGANMGGKSVTLKTVGLMVAMAQFGLLVPAEMFSFSPKRFIYYSQLDGQSLDEGLSTFGAEIAGIKKVIAHRKRKGLYLIDELARGTNPHEGGALALAIANYLNEGNSTVLLTSHFEEIIKGEFNHLRIIGLDNLTSKDLKRYLLEQKNGLRTIHSVMDYRLKPLKETGVPKDGLKIAALLGLPKEIIHSAEHLLDSHEEEGKHAKTDN</sequence>
<evidence type="ECO:0000256" key="4">
    <source>
        <dbReference type="SAM" id="Coils"/>
    </source>
</evidence>
<gene>
    <name evidence="7" type="ORF">PRVXT_002885</name>
</gene>
<evidence type="ECO:0000256" key="3">
    <source>
        <dbReference type="ARBA" id="ARBA00023125"/>
    </source>
</evidence>
<dbReference type="SUPFAM" id="SSF52540">
    <property type="entry name" value="P-loop containing nucleoside triphosphate hydrolases"/>
    <property type="match status" value="1"/>
</dbReference>
<dbReference type="PANTHER" id="PTHR11361">
    <property type="entry name" value="DNA MISMATCH REPAIR PROTEIN MUTS FAMILY MEMBER"/>
    <property type="match status" value="1"/>
</dbReference>
<keyword evidence="3" id="KW-0238">DNA-binding</keyword>
<name>A0AAU7VLA4_9FIRM</name>
<accession>A0AAU7VLA4</accession>
<organism evidence="7">
    <name type="scientific">Proteinivorax tanatarense</name>
    <dbReference type="NCBI Taxonomy" id="1260629"/>
    <lineage>
        <taxon>Bacteria</taxon>
        <taxon>Bacillati</taxon>
        <taxon>Bacillota</taxon>
        <taxon>Clostridia</taxon>
        <taxon>Eubacteriales</taxon>
        <taxon>Proteinivoracaceae</taxon>
        <taxon>Proteinivorax</taxon>
    </lineage>
</organism>
<dbReference type="AlphaFoldDB" id="A0AAU7VLA4"/>
<keyword evidence="4" id="KW-0175">Coiled coil</keyword>
<feature type="coiled-coil region" evidence="4">
    <location>
        <begin position="233"/>
        <end position="260"/>
    </location>
</feature>
<dbReference type="Gene3D" id="3.40.50.300">
    <property type="entry name" value="P-loop containing nucleotide triphosphate hydrolases"/>
    <property type="match status" value="1"/>
</dbReference>
<protein>
    <submittedName>
        <fullName evidence="7">Uncharacterized protein</fullName>
    </submittedName>
</protein>
<proteinExistence type="predicted"/>
<feature type="domain" description="DNA mismatch repair protein MutS core" evidence="5">
    <location>
        <begin position="13"/>
        <end position="318"/>
    </location>
</feature>
<dbReference type="EMBL" id="CP158367">
    <property type="protein sequence ID" value="XBX74825.1"/>
    <property type="molecule type" value="Genomic_DNA"/>
</dbReference>